<evidence type="ECO:0000313" key="1">
    <source>
        <dbReference type="EMBL" id="KAF1828137.1"/>
    </source>
</evidence>
<protein>
    <submittedName>
        <fullName evidence="1">Uncharacterized protein</fullName>
    </submittedName>
</protein>
<evidence type="ECO:0000313" key="2">
    <source>
        <dbReference type="Proteomes" id="UP000800040"/>
    </source>
</evidence>
<organism evidence="1 2">
    <name type="scientific">Decorospora gaudefroyi</name>
    <dbReference type="NCBI Taxonomy" id="184978"/>
    <lineage>
        <taxon>Eukaryota</taxon>
        <taxon>Fungi</taxon>
        <taxon>Dikarya</taxon>
        <taxon>Ascomycota</taxon>
        <taxon>Pezizomycotina</taxon>
        <taxon>Dothideomycetes</taxon>
        <taxon>Pleosporomycetidae</taxon>
        <taxon>Pleosporales</taxon>
        <taxon>Pleosporineae</taxon>
        <taxon>Pleosporaceae</taxon>
        <taxon>Decorospora</taxon>
    </lineage>
</organism>
<name>A0A6A5K0R2_9PLEO</name>
<dbReference type="Proteomes" id="UP000800040">
    <property type="component" value="Unassembled WGS sequence"/>
</dbReference>
<dbReference type="OrthoDB" id="10657630at2759"/>
<dbReference type="AlphaFoldDB" id="A0A6A5K0R2"/>
<sequence>MRCITKAKKHKRLVQTYYCGTVLVTAALHQADGSCKVLTVVFELCRGQQPRFGSSYSENEIIWERPVFSLRLNGTSHSLGPLRRVTSAHPDRPRPSLLSLLHKIVQKSVDKCMGDARQADSVEIARHHESEAQKAAEASSLVSVPELTAEELAVIAQKDMEKCMKDARQADTVNSARYYESSAQEAAKAGGLSSFPKLTAEELVVIAQKDLNTCMKYARQAISVEIARYHESDAQKAAVAAKAGGLTTQHPKANGKRAGCDCRKDVDTCIENARQAGSLNSARHDESDA</sequence>
<reference evidence="1" key="1">
    <citation type="submission" date="2020-01" db="EMBL/GenBank/DDBJ databases">
        <authorList>
            <consortium name="DOE Joint Genome Institute"/>
            <person name="Haridas S."/>
            <person name="Albert R."/>
            <person name="Binder M."/>
            <person name="Bloem J."/>
            <person name="Labutti K."/>
            <person name="Salamov A."/>
            <person name="Andreopoulos B."/>
            <person name="Baker S.E."/>
            <person name="Barry K."/>
            <person name="Bills G."/>
            <person name="Bluhm B.H."/>
            <person name="Cannon C."/>
            <person name="Castanera R."/>
            <person name="Culley D.E."/>
            <person name="Daum C."/>
            <person name="Ezra D."/>
            <person name="Gonzalez J.B."/>
            <person name="Henrissat B."/>
            <person name="Kuo A."/>
            <person name="Liang C."/>
            <person name="Lipzen A."/>
            <person name="Lutzoni F."/>
            <person name="Magnuson J."/>
            <person name="Mondo S."/>
            <person name="Nolan M."/>
            <person name="Ohm R."/>
            <person name="Pangilinan J."/>
            <person name="Park H.-J."/>
            <person name="Ramirez L."/>
            <person name="Alfaro M."/>
            <person name="Sun H."/>
            <person name="Tritt A."/>
            <person name="Yoshinaga Y."/>
            <person name="Zwiers L.-H."/>
            <person name="Turgeon B.G."/>
            <person name="Goodwin S.B."/>
            <person name="Spatafora J.W."/>
            <person name="Crous P.W."/>
            <person name="Grigoriev I.V."/>
        </authorList>
    </citation>
    <scope>NUCLEOTIDE SEQUENCE</scope>
    <source>
        <strain evidence="1">P77</strain>
    </source>
</reference>
<accession>A0A6A5K0R2</accession>
<dbReference type="EMBL" id="ML975658">
    <property type="protein sequence ID" value="KAF1828137.1"/>
    <property type="molecule type" value="Genomic_DNA"/>
</dbReference>
<keyword evidence="2" id="KW-1185">Reference proteome</keyword>
<gene>
    <name evidence="1" type="ORF">BDW02DRAFT_584713</name>
</gene>
<proteinExistence type="predicted"/>